<dbReference type="KEGG" id="pmf:P9303_12361"/>
<evidence type="ECO:0000313" key="1">
    <source>
        <dbReference type="EMBL" id="ABM77985.1"/>
    </source>
</evidence>
<proteinExistence type="predicted"/>
<sequence length="61" mass="7145">MLARRLIGFDQLSIYPFALCIVLNRWAAQLLDQDFRRSKQSLLQEDQCVRSLSTTELDDDQ</sequence>
<dbReference type="AlphaFoldDB" id="A2C925"/>
<dbReference type="EMBL" id="CP000554">
    <property type="protein sequence ID" value="ABM77985.1"/>
    <property type="molecule type" value="Genomic_DNA"/>
</dbReference>
<dbReference type="BioCyc" id="PMAR59922:G1G80-1077-MONOMER"/>
<protein>
    <submittedName>
        <fullName evidence="1">Uncharacterized protein</fullName>
    </submittedName>
</protein>
<accession>A2C925</accession>
<name>A2C925_PROM3</name>
<gene>
    <name evidence="1" type="ordered locus">P9303_12361</name>
</gene>
<dbReference type="STRING" id="59922.P9303_12361"/>
<dbReference type="Proteomes" id="UP000002274">
    <property type="component" value="Chromosome"/>
</dbReference>
<organism evidence="1 2">
    <name type="scientific">Prochlorococcus marinus (strain MIT 9303)</name>
    <dbReference type="NCBI Taxonomy" id="59922"/>
    <lineage>
        <taxon>Bacteria</taxon>
        <taxon>Bacillati</taxon>
        <taxon>Cyanobacteriota</taxon>
        <taxon>Cyanophyceae</taxon>
        <taxon>Synechococcales</taxon>
        <taxon>Prochlorococcaceae</taxon>
        <taxon>Prochlorococcus</taxon>
    </lineage>
</organism>
<reference evidence="1 2" key="1">
    <citation type="journal article" date="2007" name="PLoS Genet.">
        <title>Patterns and implications of gene gain and loss in the evolution of Prochlorococcus.</title>
        <authorList>
            <person name="Kettler G.C."/>
            <person name="Martiny A.C."/>
            <person name="Huang K."/>
            <person name="Zucker J."/>
            <person name="Coleman M.L."/>
            <person name="Rodrigue S."/>
            <person name="Chen F."/>
            <person name="Lapidus A."/>
            <person name="Ferriera S."/>
            <person name="Johnson J."/>
            <person name="Steglich C."/>
            <person name="Church G.M."/>
            <person name="Richardson P."/>
            <person name="Chisholm S.W."/>
        </authorList>
    </citation>
    <scope>NUCLEOTIDE SEQUENCE [LARGE SCALE GENOMIC DNA]</scope>
    <source>
        <strain evidence="1 2">MIT 9303</strain>
    </source>
</reference>
<evidence type="ECO:0000313" key="2">
    <source>
        <dbReference type="Proteomes" id="UP000002274"/>
    </source>
</evidence>
<dbReference type="HOGENOM" id="CLU_2919048_0_0_3"/>